<dbReference type="PANTHER" id="PTHR32182:SF0">
    <property type="entry name" value="DNA REPLICATION AND REPAIR PROTEIN RECF"/>
    <property type="match status" value="1"/>
</dbReference>
<evidence type="ECO:0000256" key="3">
    <source>
        <dbReference type="ARBA" id="ARBA00020170"/>
    </source>
</evidence>
<keyword evidence="13" id="KW-1185">Reference proteome</keyword>
<evidence type="ECO:0000313" key="13">
    <source>
        <dbReference type="Proteomes" id="UP000477311"/>
    </source>
</evidence>
<keyword evidence="7 9" id="KW-0067">ATP-binding</keyword>
<comment type="caution">
    <text evidence="12">The sequence shown here is derived from an EMBL/GenBank/DDBJ whole genome shotgun (WGS) entry which is preliminary data.</text>
</comment>
<dbReference type="GO" id="GO:0003697">
    <property type="term" value="F:single-stranded DNA binding"/>
    <property type="evidence" value="ECO:0007669"/>
    <property type="project" value="UniProtKB-UniRule"/>
</dbReference>
<evidence type="ECO:0000256" key="8">
    <source>
        <dbReference type="ARBA" id="ARBA00023125"/>
    </source>
</evidence>
<dbReference type="HAMAP" id="MF_00365">
    <property type="entry name" value="RecF"/>
    <property type="match status" value="1"/>
</dbReference>
<dbReference type="EMBL" id="JAAKYA010000014">
    <property type="protein sequence ID" value="NGO38275.1"/>
    <property type="molecule type" value="Genomic_DNA"/>
</dbReference>
<accession>A0A6M1RNJ4</accession>
<evidence type="ECO:0000256" key="9">
    <source>
        <dbReference type="HAMAP-Rule" id="MF_00365"/>
    </source>
</evidence>
<evidence type="ECO:0000313" key="12">
    <source>
        <dbReference type="EMBL" id="NGO38275.1"/>
    </source>
</evidence>
<dbReference type="Pfam" id="PF02463">
    <property type="entry name" value="SMC_N"/>
    <property type="match status" value="1"/>
</dbReference>
<evidence type="ECO:0000256" key="6">
    <source>
        <dbReference type="ARBA" id="ARBA00022741"/>
    </source>
</evidence>
<comment type="subcellular location">
    <subcellularLocation>
        <location evidence="1 9 10">Cytoplasm</location>
    </subcellularLocation>
</comment>
<comment type="similarity">
    <text evidence="2 9 10">Belongs to the RecF family.</text>
</comment>
<dbReference type="InterPro" id="IPR018078">
    <property type="entry name" value="DNA-binding_RecF_CS"/>
</dbReference>
<evidence type="ECO:0000256" key="7">
    <source>
        <dbReference type="ARBA" id="ARBA00022840"/>
    </source>
</evidence>
<dbReference type="PANTHER" id="PTHR32182">
    <property type="entry name" value="DNA REPLICATION AND REPAIR PROTEIN RECF"/>
    <property type="match status" value="1"/>
</dbReference>
<dbReference type="PROSITE" id="PS00618">
    <property type="entry name" value="RECF_2"/>
    <property type="match status" value="1"/>
</dbReference>
<gene>
    <name evidence="9" type="primary">recF</name>
    <name evidence="12" type="ORF">G4L39_02540</name>
</gene>
<dbReference type="GO" id="GO:0006260">
    <property type="term" value="P:DNA replication"/>
    <property type="evidence" value="ECO:0007669"/>
    <property type="project" value="UniProtKB-UniRule"/>
</dbReference>
<evidence type="ECO:0000256" key="1">
    <source>
        <dbReference type="ARBA" id="ARBA00004496"/>
    </source>
</evidence>
<dbReference type="AlphaFoldDB" id="A0A6M1RNJ4"/>
<feature type="domain" description="RecF/RecN/SMC N-terminal" evidence="11">
    <location>
        <begin position="3"/>
        <end position="337"/>
    </location>
</feature>
<dbReference type="InterPro" id="IPR003395">
    <property type="entry name" value="RecF/RecN/SMC_N"/>
</dbReference>
<dbReference type="Gene3D" id="3.40.50.300">
    <property type="entry name" value="P-loop containing nucleotide triphosphate hydrolases"/>
    <property type="match status" value="1"/>
</dbReference>
<dbReference type="GO" id="GO:0006302">
    <property type="term" value="P:double-strand break repair"/>
    <property type="evidence" value="ECO:0007669"/>
    <property type="project" value="TreeGrafter"/>
</dbReference>
<keyword evidence="8 9" id="KW-0238">DNA-binding</keyword>
<keyword evidence="9 10" id="KW-0742">SOS response</keyword>
<dbReference type="PROSITE" id="PS00617">
    <property type="entry name" value="RECF_1"/>
    <property type="match status" value="1"/>
</dbReference>
<dbReference type="InterPro" id="IPR042174">
    <property type="entry name" value="RecF_2"/>
</dbReference>
<dbReference type="RefSeq" id="WP_165105659.1">
    <property type="nucleotide sequence ID" value="NZ_JAAKYA010000014.1"/>
</dbReference>
<dbReference type="NCBIfam" id="TIGR00611">
    <property type="entry name" value="recf"/>
    <property type="match status" value="1"/>
</dbReference>
<reference evidence="12 13" key="1">
    <citation type="submission" date="2020-02" db="EMBL/GenBank/DDBJ databases">
        <title>Draft genome sequence of Limisphaera ngatamarikiensis NGM72.4T, a thermophilic Verrucomicrobia grouped in subdivision 3.</title>
        <authorList>
            <person name="Carere C.R."/>
            <person name="Steen J."/>
            <person name="Hugenholtz P."/>
            <person name="Stott M.B."/>
        </authorList>
    </citation>
    <scope>NUCLEOTIDE SEQUENCE [LARGE SCALE GENOMIC DNA]</scope>
    <source>
        <strain evidence="12 13">NGM72.4</strain>
    </source>
</reference>
<evidence type="ECO:0000256" key="2">
    <source>
        <dbReference type="ARBA" id="ARBA00008016"/>
    </source>
</evidence>
<dbReference type="SUPFAM" id="SSF52540">
    <property type="entry name" value="P-loop containing nucleoside triphosphate hydrolases"/>
    <property type="match status" value="1"/>
</dbReference>
<evidence type="ECO:0000256" key="10">
    <source>
        <dbReference type="RuleBase" id="RU000578"/>
    </source>
</evidence>
<evidence type="ECO:0000256" key="4">
    <source>
        <dbReference type="ARBA" id="ARBA00022490"/>
    </source>
</evidence>
<evidence type="ECO:0000256" key="5">
    <source>
        <dbReference type="ARBA" id="ARBA00022705"/>
    </source>
</evidence>
<evidence type="ECO:0000259" key="11">
    <source>
        <dbReference type="Pfam" id="PF02463"/>
    </source>
</evidence>
<protein>
    <recommendedName>
        <fullName evidence="3 9">DNA replication and repair protein RecF</fullName>
    </recommendedName>
</protein>
<keyword evidence="4 9" id="KW-0963">Cytoplasm</keyword>
<keyword evidence="6 9" id="KW-0547">Nucleotide-binding</keyword>
<feature type="binding site" evidence="9">
    <location>
        <begin position="30"/>
        <end position="37"/>
    </location>
    <ligand>
        <name>ATP</name>
        <dbReference type="ChEBI" id="CHEBI:30616"/>
    </ligand>
</feature>
<name>A0A6M1RNJ4_9BACT</name>
<keyword evidence="9 10" id="KW-0227">DNA damage</keyword>
<comment type="function">
    <text evidence="9 10">The RecF protein is involved in DNA metabolism; it is required for DNA replication and normal SOS inducibility. RecF binds preferentially to single-stranded, linear DNA. It also seems to bind ATP.</text>
</comment>
<proteinExistence type="inferred from homology"/>
<dbReference type="GO" id="GO:0005737">
    <property type="term" value="C:cytoplasm"/>
    <property type="evidence" value="ECO:0007669"/>
    <property type="project" value="UniProtKB-SubCell"/>
</dbReference>
<dbReference type="GO" id="GO:0000731">
    <property type="term" value="P:DNA synthesis involved in DNA repair"/>
    <property type="evidence" value="ECO:0007669"/>
    <property type="project" value="TreeGrafter"/>
</dbReference>
<dbReference type="GO" id="GO:0005524">
    <property type="term" value="F:ATP binding"/>
    <property type="evidence" value="ECO:0007669"/>
    <property type="project" value="UniProtKB-UniRule"/>
</dbReference>
<dbReference type="GO" id="GO:0009432">
    <property type="term" value="P:SOS response"/>
    <property type="evidence" value="ECO:0007669"/>
    <property type="project" value="UniProtKB-UniRule"/>
</dbReference>
<keyword evidence="9 10" id="KW-0234">DNA repair</keyword>
<dbReference type="Gene3D" id="1.20.1050.90">
    <property type="entry name" value="RecF/RecN/SMC, N-terminal domain"/>
    <property type="match status" value="1"/>
</dbReference>
<organism evidence="12 13">
    <name type="scientific">Limisphaera ngatamarikiensis</name>
    <dbReference type="NCBI Taxonomy" id="1324935"/>
    <lineage>
        <taxon>Bacteria</taxon>
        <taxon>Pseudomonadati</taxon>
        <taxon>Verrucomicrobiota</taxon>
        <taxon>Verrucomicrobiia</taxon>
        <taxon>Limisphaerales</taxon>
        <taxon>Limisphaeraceae</taxon>
        <taxon>Limisphaera</taxon>
    </lineage>
</organism>
<dbReference type="Proteomes" id="UP000477311">
    <property type="component" value="Unassembled WGS sequence"/>
</dbReference>
<dbReference type="InterPro" id="IPR027417">
    <property type="entry name" value="P-loop_NTPase"/>
</dbReference>
<keyword evidence="5 9" id="KW-0235">DNA replication</keyword>
<sequence>MHLARLRLRNFRNYARLDVTFEPGFHLLLGRNAQGKTNILEAIYLLATLRSFRGVGNADLVRFGQSGYLVAAGVVSDVAHEISIYWSRQERRLTLDGRAVRRLEEYLGTFRVTVFCTEDLQLIKGTARHRRRFLDLLLTQTEPDYLSWWQRYLRALRARNALLKQTTVDLVALDGFTRELVAAGQMLMERRRRLVPRVAARVLEAYRRISGGSEEIRLRYQSTVREDFATELVRVRDRELARRVTLLGPHLDDLEILLEDRPAAAFASEGQKRSMALALKMAQAELFTEVHGAPPVLLIDDVMGELDESRRAAFLPLLERAHLARSQVFMTATEESWPKELAPRLIRWRVESGTLKPDRPG</sequence>
<dbReference type="InterPro" id="IPR001238">
    <property type="entry name" value="DNA-binding_RecF"/>
</dbReference>